<evidence type="ECO:0000313" key="3">
    <source>
        <dbReference type="Proteomes" id="UP000076798"/>
    </source>
</evidence>
<feature type="compositionally biased region" description="Polar residues" evidence="1">
    <location>
        <begin position="14"/>
        <end position="50"/>
    </location>
</feature>
<feature type="region of interest" description="Disordered" evidence="1">
    <location>
        <begin position="535"/>
        <end position="555"/>
    </location>
</feature>
<feature type="compositionally biased region" description="Basic and acidic residues" evidence="1">
    <location>
        <begin position="706"/>
        <end position="737"/>
    </location>
</feature>
<dbReference type="Proteomes" id="UP000076798">
    <property type="component" value="Unassembled WGS sequence"/>
</dbReference>
<evidence type="ECO:0000313" key="2">
    <source>
        <dbReference type="EMBL" id="KZT32062.1"/>
    </source>
</evidence>
<feature type="compositionally biased region" description="Polar residues" evidence="1">
    <location>
        <begin position="750"/>
        <end position="761"/>
    </location>
</feature>
<dbReference type="EMBL" id="KV428394">
    <property type="protein sequence ID" value="KZT32062.1"/>
    <property type="molecule type" value="Genomic_DNA"/>
</dbReference>
<proteinExistence type="predicted"/>
<sequence>MAYELSYTRGARSPSESSDNPFLSDTHTPYPRYTSSRQPNAAFTSSSDTTVAMPPPLTNPKSTTTLIPSITNLQESSQQSPNDDSLHIKFAIATPHWCNPSPAHGDSSYRGASQNILSFSQADTNEDDDDESTNSHSLAATSLSVYSPAVQLIVDMVGSLPIGSTLPLYLWSLQPVIPLSHSPRNPSLPLRPEIDVRNIKHLNALFTGLMAKLDDAVETTKSSPPSNFSFEKMRKFAIEPHVDALILLGLIDRISLTTPAWETPRELYQLGDLEVNVDKRVYKQWIYPVSDWKSTHLDGALWRQRDEWYQRLSTAFPNYRSTSLRPPTAQKHDDNVLESIVDCIIQYQGQYQVVSNIGFAALGLVWFSQPDGKARKKFLERLNELGEEHPDIFDFLQGSSDQIEKKSKSKSKGNAGNSGQARSSTLTSTKFIKPCLFALSLGANILLKPMLLTSNRTPIREILMNYFVQDYIPSYWEQVLENYMWWTIIHVATCGSRDLDAHLEVLRELAGKIPDPQKHSSPLLQSRNVLFTCQTQTQQKPTRENAPDETISESGPVISQVLVAKQAQNSNETPLQNQVPHLNLVSSAVDTITLPTQVSLSSPSDQPPPPLFSHKLLASMPSEQIPSQAQHSSDPRPRLSNSLALPDQPPNTDKHSGPLLQIPPNDPPAPSSTPTPPPEQPASTQGLAGPLTNTVSVEIQQTDVNSDNRHENEPEIEKEGVERRQGMEGENSDKEMTDQTCTKACGTGQGRVQETADTARSSELDVDAPTSFSTGIHSLSAGHNSQAPAQDNPNKRKRTESGSSSNISGESSSTESSLHLDDFVPSVQEWSGWHDELKCGVETTGNQCPPMHPLKREKWHTLRLRLHSEEDMHDELMFGRDGQCVERFWNSEFVYVESTRQDSKIVKWMVKNLAHMKDTDYAPYENVDQPLTDSPLDKIGLLAYTSLTWKNLREKTPRIAGHVLENNVV</sequence>
<feature type="region of interest" description="Disordered" evidence="1">
    <location>
        <begin position="623"/>
        <end position="689"/>
    </location>
</feature>
<feature type="region of interest" description="Disordered" evidence="1">
    <location>
        <begin position="702"/>
        <end position="819"/>
    </location>
</feature>
<feature type="non-terminal residue" evidence="2">
    <location>
        <position position="969"/>
    </location>
</feature>
<reference evidence="2 3" key="1">
    <citation type="journal article" date="2016" name="Mol. Biol. Evol.">
        <title>Comparative Genomics of Early-Diverging Mushroom-Forming Fungi Provides Insights into the Origins of Lignocellulose Decay Capabilities.</title>
        <authorList>
            <person name="Nagy L.G."/>
            <person name="Riley R."/>
            <person name="Tritt A."/>
            <person name="Adam C."/>
            <person name="Daum C."/>
            <person name="Floudas D."/>
            <person name="Sun H."/>
            <person name="Yadav J.S."/>
            <person name="Pangilinan J."/>
            <person name="Larsson K.H."/>
            <person name="Matsuura K."/>
            <person name="Barry K."/>
            <person name="Labutti K."/>
            <person name="Kuo R."/>
            <person name="Ohm R.A."/>
            <person name="Bhattacharya S.S."/>
            <person name="Shirouzu T."/>
            <person name="Yoshinaga Y."/>
            <person name="Martin F.M."/>
            <person name="Grigoriev I.V."/>
            <person name="Hibbett D.S."/>
        </authorList>
    </citation>
    <scope>NUCLEOTIDE SEQUENCE [LARGE SCALE GENOMIC DNA]</scope>
    <source>
        <strain evidence="2 3">HHB10207 ss-3</strain>
    </source>
</reference>
<evidence type="ECO:0000256" key="1">
    <source>
        <dbReference type="SAM" id="MobiDB-lite"/>
    </source>
</evidence>
<feature type="region of interest" description="Disordered" evidence="1">
    <location>
        <begin position="1"/>
        <end position="65"/>
    </location>
</feature>
<feature type="compositionally biased region" description="Low complexity" evidence="1">
    <location>
        <begin position="801"/>
        <end position="817"/>
    </location>
</feature>
<gene>
    <name evidence="2" type="ORF">SISSUDRAFT_1037989</name>
</gene>
<name>A0A165XCL7_9AGAM</name>
<feature type="compositionally biased region" description="Pro residues" evidence="1">
    <location>
        <begin position="664"/>
        <end position="680"/>
    </location>
</feature>
<accession>A0A165XCL7</accession>
<keyword evidence="3" id="KW-1185">Reference proteome</keyword>
<feature type="compositionally biased region" description="Polar residues" evidence="1">
    <location>
        <begin position="770"/>
        <end position="792"/>
    </location>
</feature>
<feature type="compositionally biased region" description="Polar residues" evidence="1">
    <location>
        <begin position="623"/>
        <end position="632"/>
    </location>
</feature>
<dbReference type="AlphaFoldDB" id="A0A165XCL7"/>
<organism evidence="2 3">
    <name type="scientific">Sistotremastrum suecicum HHB10207 ss-3</name>
    <dbReference type="NCBI Taxonomy" id="1314776"/>
    <lineage>
        <taxon>Eukaryota</taxon>
        <taxon>Fungi</taxon>
        <taxon>Dikarya</taxon>
        <taxon>Basidiomycota</taxon>
        <taxon>Agaricomycotina</taxon>
        <taxon>Agaricomycetes</taxon>
        <taxon>Sistotremastrales</taxon>
        <taxon>Sistotremastraceae</taxon>
        <taxon>Sistotremastrum</taxon>
    </lineage>
</organism>
<protein>
    <submittedName>
        <fullName evidence="2">Uncharacterized protein</fullName>
    </submittedName>
</protein>